<protein>
    <submittedName>
        <fullName evidence="10">Glycoside hydrolase family 2</fullName>
    </submittedName>
</protein>
<evidence type="ECO:0000259" key="7">
    <source>
        <dbReference type="Pfam" id="PF02837"/>
    </source>
</evidence>
<dbReference type="GO" id="GO:0005975">
    <property type="term" value="P:carbohydrate metabolic process"/>
    <property type="evidence" value="ECO:0007669"/>
    <property type="project" value="InterPro"/>
</dbReference>
<dbReference type="InterPro" id="IPR006102">
    <property type="entry name" value="Ig-like_GH2"/>
</dbReference>
<dbReference type="InterPro" id="IPR006101">
    <property type="entry name" value="Glyco_hydro_2"/>
</dbReference>
<evidence type="ECO:0000256" key="2">
    <source>
        <dbReference type="ARBA" id="ARBA00022801"/>
    </source>
</evidence>
<dbReference type="GO" id="GO:0004553">
    <property type="term" value="F:hydrolase activity, hydrolyzing O-glycosyl compounds"/>
    <property type="evidence" value="ECO:0007669"/>
    <property type="project" value="InterPro"/>
</dbReference>
<dbReference type="Pfam" id="PF18565">
    <property type="entry name" value="Glyco_hydro2_C5"/>
    <property type="match status" value="1"/>
</dbReference>
<feature type="domain" description="Glycoside hydrolase family 2 catalytic" evidence="6">
    <location>
        <begin position="273"/>
        <end position="423"/>
    </location>
</feature>
<reference evidence="10 11" key="1">
    <citation type="submission" date="2018-05" db="EMBL/GenBank/DDBJ databases">
        <title>Amnibacterium sp. M8JJ-5, whole genome shotgun sequence.</title>
        <authorList>
            <person name="Tuo L."/>
        </authorList>
    </citation>
    <scope>NUCLEOTIDE SEQUENCE [LARGE SCALE GENOMIC DNA]</scope>
    <source>
        <strain evidence="10 11">M8JJ-5</strain>
    </source>
</reference>
<comment type="caution">
    <text evidence="10">The sequence shown here is derived from an EMBL/GenBank/DDBJ whole genome shotgun (WGS) entry which is preliminary data.</text>
</comment>
<dbReference type="InterPro" id="IPR036156">
    <property type="entry name" value="Beta-gal/glucu_dom_sf"/>
</dbReference>
<evidence type="ECO:0000259" key="6">
    <source>
        <dbReference type="Pfam" id="PF02836"/>
    </source>
</evidence>
<dbReference type="EMBL" id="QEOP01000005">
    <property type="protein sequence ID" value="PVZ93230.1"/>
    <property type="molecule type" value="Genomic_DNA"/>
</dbReference>
<dbReference type="InterPro" id="IPR040605">
    <property type="entry name" value="Glyco_hydro2_dom5"/>
</dbReference>
<name>A0A2V1HQH9_9MICO</name>
<dbReference type="Gene3D" id="2.60.40.10">
    <property type="entry name" value="Immunoglobulins"/>
    <property type="match status" value="3"/>
</dbReference>
<evidence type="ECO:0000313" key="11">
    <source>
        <dbReference type="Proteomes" id="UP000244893"/>
    </source>
</evidence>
<feature type="domain" description="Glycoside hydrolase family 2 immunoglobulin-like beta-sandwich" evidence="5">
    <location>
        <begin position="158"/>
        <end position="263"/>
    </location>
</feature>
<comment type="similarity">
    <text evidence="1">Belongs to the glycosyl hydrolase 2 family.</text>
</comment>
<feature type="domain" description="DUF4982" evidence="8">
    <location>
        <begin position="653"/>
        <end position="709"/>
    </location>
</feature>
<evidence type="ECO:0000259" key="5">
    <source>
        <dbReference type="Pfam" id="PF00703"/>
    </source>
</evidence>
<dbReference type="SUPFAM" id="SSF49303">
    <property type="entry name" value="beta-Galactosidase/glucuronidase domain"/>
    <property type="match status" value="1"/>
</dbReference>
<evidence type="ECO:0000259" key="8">
    <source>
        <dbReference type="Pfam" id="PF16355"/>
    </source>
</evidence>
<feature type="domain" description="Glycoside hydrolase family 2" evidence="9">
    <location>
        <begin position="725"/>
        <end position="829"/>
    </location>
</feature>
<dbReference type="InterPro" id="IPR017853">
    <property type="entry name" value="GH"/>
</dbReference>
<dbReference type="Pfam" id="PF02837">
    <property type="entry name" value="Glyco_hydro_2_N"/>
    <property type="match status" value="1"/>
</dbReference>
<dbReference type="RefSeq" id="WP_116757825.1">
    <property type="nucleotide sequence ID" value="NZ_JBHUEX010000002.1"/>
</dbReference>
<dbReference type="InterPro" id="IPR006104">
    <property type="entry name" value="Glyco_hydro_2_N"/>
</dbReference>
<dbReference type="SUPFAM" id="SSF49785">
    <property type="entry name" value="Galactose-binding domain-like"/>
    <property type="match status" value="1"/>
</dbReference>
<proteinExistence type="inferred from homology"/>
<sequence length="836" mass="91418">MQRQTFTDEWTVSVRGSLFERSSGVTGGTTVNLPHDAMLGTGRSADGNPHLGYFHEGTWQYSKKFEVPEEWASKRVTLEFEGAYREAMVFVNGAFAGQWANGYSTFYMAIDPYLFYGGTNEVLVEVQAFEDSRWYSGAGIYRPVNLLVGDLVHIEPTGLRVTTPEIDDDVATVAASTEVINESPITRTVDTVLEVRDASGDVVATDARAITLLPGEKATLRHRSYIHGPRRWNVEEPTLYSARVRIESSGAALDEATTSFGIRTASVDPIRGLRINGETVKLRGACLHHDHGVLGSAEFDKSAERRIRRLKAAGFNAVRSAAKPASRAILDACDRLGMLVLDETWDMWHMSKTHDDYSRRFNEWWERDVDALVAKDFNHPSVIGYSIGSEIIEIGTPHGARWSRQIAERIRSQDDSRFITNSINGMMTMWVQAPSHEAPAPQADFGPAEPDSVAPATSTDLESDVGVEAAADDSFNASLAVIFEQVIGAPRVGEVLAEPAAALDVLGLNYGDVRYELDKVAFPNRVMLGTETFNSRIALTWKMILDNEHVIGDFTWVGWDYLGEPGVGRPKYPGEDAGFTEPYPGLTGNCADIDLSGNRNPVSYYREIVFGLRKDPYLSVQRPEHRDHPARPNAWAWSDTVESWTWDLPEDSPVTVEAYGDADEIAFILNGDEVARAEVGTEFPFMATAEIPYRRGAIEAVSYKAGAEVGRFALSSAAEVTQIGLLAESDELLTDTQDVLYVDISLLDENGTLDRSAEVPVTVSVEGPVILQGLGTARPSTTESFLDSACTTYQGRALAVLRYAGIGGEDATSATITVAADGLPTQSLTVSLTQPA</sequence>
<dbReference type="SUPFAM" id="SSF51445">
    <property type="entry name" value="(Trans)glycosidases"/>
    <property type="match status" value="1"/>
</dbReference>
<evidence type="ECO:0000256" key="4">
    <source>
        <dbReference type="SAM" id="MobiDB-lite"/>
    </source>
</evidence>
<keyword evidence="3" id="KW-0326">Glycosidase</keyword>
<evidence type="ECO:0000313" key="10">
    <source>
        <dbReference type="EMBL" id="PVZ93230.1"/>
    </source>
</evidence>
<gene>
    <name evidence="10" type="ORF">DDQ50_16095</name>
</gene>
<dbReference type="InterPro" id="IPR013783">
    <property type="entry name" value="Ig-like_fold"/>
</dbReference>
<dbReference type="Gene3D" id="2.60.120.260">
    <property type="entry name" value="Galactose-binding domain-like"/>
    <property type="match status" value="1"/>
</dbReference>
<dbReference type="InterPro" id="IPR032311">
    <property type="entry name" value="DUF4982"/>
</dbReference>
<feature type="region of interest" description="Disordered" evidence="4">
    <location>
        <begin position="436"/>
        <end position="458"/>
    </location>
</feature>
<organism evidence="10 11">
    <name type="scientific">Amnibacterium flavum</name>
    <dbReference type="NCBI Taxonomy" id="2173173"/>
    <lineage>
        <taxon>Bacteria</taxon>
        <taxon>Bacillati</taxon>
        <taxon>Actinomycetota</taxon>
        <taxon>Actinomycetes</taxon>
        <taxon>Micrococcales</taxon>
        <taxon>Microbacteriaceae</taxon>
        <taxon>Amnibacterium</taxon>
    </lineage>
</organism>
<evidence type="ECO:0000259" key="9">
    <source>
        <dbReference type="Pfam" id="PF18565"/>
    </source>
</evidence>
<dbReference type="InterPro" id="IPR006103">
    <property type="entry name" value="Glyco_hydro_2_cat"/>
</dbReference>
<dbReference type="Pfam" id="PF02836">
    <property type="entry name" value="Glyco_hydro_2_C"/>
    <property type="match status" value="1"/>
</dbReference>
<dbReference type="Pfam" id="PF16355">
    <property type="entry name" value="DUF4982"/>
    <property type="match status" value="1"/>
</dbReference>
<keyword evidence="11" id="KW-1185">Reference proteome</keyword>
<keyword evidence="2 10" id="KW-0378">Hydrolase</keyword>
<dbReference type="PRINTS" id="PR00132">
    <property type="entry name" value="GLHYDRLASE2"/>
</dbReference>
<dbReference type="Proteomes" id="UP000244893">
    <property type="component" value="Unassembled WGS sequence"/>
</dbReference>
<dbReference type="Pfam" id="PF00703">
    <property type="entry name" value="Glyco_hydro_2"/>
    <property type="match status" value="1"/>
</dbReference>
<feature type="domain" description="Glycosyl hydrolases family 2 sugar binding" evidence="7">
    <location>
        <begin position="56"/>
        <end position="147"/>
    </location>
</feature>
<evidence type="ECO:0000256" key="1">
    <source>
        <dbReference type="ARBA" id="ARBA00007401"/>
    </source>
</evidence>
<dbReference type="InterPro" id="IPR051913">
    <property type="entry name" value="GH2_Domain-Containing"/>
</dbReference>
<dbReference type="PANTHER" id="PTHR42732">
    <property type="entry name" value="BETA-GALACTOSIDASE"/>
    <property type="match status" value="1"/>
</dbReference>
<dbReference type="PANTHER" id="PTHR42732:SF1">
    <property type="entry name" value="BETA-MANNOSIDASE"/>
    <property type="match status" value="1"/>
</dbReference>
<dbReference type="InterPro" id="IPR008979">
    <property type="entry name" value="Galactose-bd-like_sf"/>
</dbReference>
<dbReference type="OrthoDB" id="9762066at2"/>
<dbReference type="AlphaFoldDB" id="A0A2V1HQH9"/>
<evidence type="ECO:0000256" key="3">
    <source>
        <dbReference type="ARBA" id="ARBA00023295"/>
    </source>
</evidence>
<dbReference type="Gene3D" id="3.20.20.80">
    <property type="entry name" value="Glycosidases"/>
    <property type="match status" value="1"/>
</dbReference>
<accession>A0A2V1HQH9</accession>